<comment type="caution">
    <text evidence="1">The sequence shown here is derived from an EMBL/GenBank/DDBJ whole genome shotgun (WGS) entry which is preliminary data.</text>
</comment>
<organism evidence="1 2">
    <name type="scientific">Blomia tropicalis</name>
    <name type="common">Mite</name>
    <dbReference type="NCBI Taxonomy" id="40697"/>
    <lineage>
        <taxon>Eukaryota</taxon>
        <taxon>Metazoa</taxon>
        <taxon>Ecdysozoa</taxon>
        <taxon>Arthropoda</taxon>
        <taxon>Chelicerata</taxon>
        <taxon>Arachnida</taxon>
        <taxon>Acari</taxon>
        <taxon>Acariformes</taxon>
        <taxon>Sarcoptiformes</taxon>
        <taxon>Astigmata</taxon>
        <taxon>Glycyphagoidea</taxon>
        <taxon>Echimyopodidae</taxon>
        <taxon>Blomia</taxon>
    </lineage>
</organism>
<protein>
    <submittedName>
        <fullName evidence="1">Uncharacterized protein</fullName>
    </submittedName>
</protein>
<dbReference type="EMBL" id="JAPWDV010000001">
    <property type="protein sequence ID" value="KAJ6223634.1"/>
    <property type="molecule type" value="Genomic_DNA"/>
</dbReference>
<dbReference type="PANTHER" id="PTHR33964:SF1">
    <property type="entry name" value="RE45066P"/>
    <property type="match status" value="1"/>
</dbReference>
<dbReference type="AlphaFoldDB" id="A0A9Q0MDD0"/>
<dbReference type="PANTHER" id="PTHR33964">
    <property type="entry name" value="RE45066P-RELATED"/>
    <property type="match status" value="1"/>
</dbReference>
<dbReference type="OMA" id="NCIRERN"/>
<reference evidence="1" key="1">
    <citation type="submission" date="2022-12" db="EMBL/GenBank/DDBJ databases">
        <title>Genome assemblies of Blomia tropicalis.</title>
        <authorList>
            <person name="Cui Y."/>
        </authorList>
    </citation>
    <scope>NUCLEOTIDE SEQUENCE</scope>
    <source>
        <tissue evidence="1">Adult mites</tissue>
    </source>
</reference>
<gene>
    <name evidence="1" type="ORF">RDWZM_002179</name>
</gene>
<evidence type="ECO:0000313" key="2">
    <source>
        <dbReference type="Proteomes" id="UP001142055"/>
    </source>
</evidence>
<accession>A0A9Q0MDD0</accession>
<sequence length="171" mass="20145">MAKSLMKSIKKHYDKRCRDPDYGPEFIEHNKCFGDLAIFEQFHQCADKWYYHMQNLNSLRLDVEKGIQTTCCLHYEFSNCIRERNRELCHDKNMRFWDEALDDVADETIEMFCANLKSSEECSKNYPADLWSKITDPVSKMDANALRARTGKFKSMVISILDMISQYQLNG</sequence>
<evidence type="ECO:0000313" key="1">
    <source>
        <dbReference type="EMBL" id="KAJ6223634.1"/>
    </source>
</evidence>
<keyword evidence="2" id="KW-1185">Reference proteome</keyword>
<name>A0A9Q0MDD0_BLOTA</name>
<dbReference type="Proteomes" id="UP001142055">
    <property type="component" value="Chromosome 1"/>
</dbReference>
<proteinExistence type="predicted"/>